<dbReference type="AlphaFoldDB" id="A0AAN7YJT5"/>
<organism evidence="1 2">
    <name type="scientific">Meristemomyces frigidus</name>
    <dbReference type="NCBI Taxonomy" id="1508187"/>
    <lineage>
        <taxon>Eukaryota</taxon>
        <taxon>Fungi</taxon>
        <taxon>Dikarya</taxon>
        <taxon>Ascomycota</taxon>
        <taxon>Pezizomycotina</taxon>
        <taxon>Dothideomycetes</taxon>
        <taxon>Dothideomycetidae</taxon>
        <taxon>Mycosphaerellales</taxon>
        <taxon>Teratosphaeriaceae</taxon>
        <taxon>Meristemomyces</taxon>
    </lineage>
</organism>
<dbReference type="Proteomes" id="UP001310890">
    <property type="component" value="Unassembled WGS sequence"/>
</dbReference>
<comment type="caution">
    <text evidence="1">The sequence shown here is derived from an EMBL/GenBank/DDBJ whole genome shotgun (WGS) entry which is preliminary data.</text>
</comment>
<evidence type="ECO:0000313" key="1">
    <source>
        <dbReference type="EMBL" id="KAK5111879.1"/>
    </source>
</evidence>
<gene>
    <name evidence="1" type="ORF">LTR62_004611</name>
</gene>
<proteinExistence type="predicted"/>
<name>A0AAN7YJT5_9PEZI</name>
<dbReference type="Gene3D" id="1.10.510.10">
    <property type="entry name" value="Transferase(Phosphotransferase) domain 1"/>
    <property type="match status" value="1"/>
</dbReference>
<dbReference type="SUPFAM" id="SSF56112">
    <property type="entry name" value="Protein kinase-like (PK-like)"/>
    <property type="match status" value="1"/>
</dbReference>
<reference evidence="1" key="1">
    <citation type="submission" date="2023-08" db="EMBL/GenBank/DDBJ databases">
        <title>Black Yeasts Isolated from many extreme environments.</title>
        <authorList>
            <person name="Coleine C."/>
            <person name="Stajich J.E."/>
            <person name="Selbmann L."/>
        </authorList>
    </citation>
    <scope>NUCLEOTIDE SEQUENCE</scope>
    <source>
        <strain evidence="1">CCFEE 5401</strain>
    </source>
</reference>
<dbReference type="InterPro" id="IPR011009">
    <property type="entry name" value="Kinase-like_dom_sf"/>
</dbReference>
<accession>A0AAN7YJT5</accession>
<dbReference type="EMBL" id="JAVRRL010000035">
    <property type="protein sequence ID" value="KAK5111879.1"/>
    <property type="molecule type" value="Genomic_DNA"/>
</dbReference>
<sequence>MAARPSTVQGSGIFVQSGVITDDSTILEVTRGPSTFIITVHFADIEHTSWGQDYLRSIGKLPSLKNLEKLSWSECHDLVLTKCLPITLELSPISSIQGQPLEVLCSAPTYRLQLLANNNGEGDGVLVQIHGDVTYEPSHNLLPMPVSELPASCNAITRIPASSITLATVEGETDPRAMDNPQGKVYLSDGRPMYYKPERGHGIAFKRELDILGRIDQFRLHHDGSSRLSCLEAIVTTGVYDEFAVGMLLHLIPCSTSGGDFLAKRVRARVEMHGRWKAQVVAMVEVLHDHDLVWGDVNAGNVVIDDSDNAWIIDLGGSNNPEFVDDQLRETKEGDWQGVRRLFDQWLPKNRSLTNEEMWRS</sequence>
<protein>
    <recommendedName>
        <fullName evidence="3">Protein kinase domain-containing protein</fullName>
    </recommendedName>
</protein>
<evidence type="ECO:0000313" key="2">
    <source>
        <dbReference type="Proteomes" id="UP001310890"/>
    </source>
</evidence>
<evidence type="ECO:0008006" key="3">
    <source>
        <dbReference type="Google" id="ProtNLM"/>
    </source>
</evidence>